<dbReference type="InterPro" id="IPR057670">
    <property type="entry name" value="SH3_retrovirus"/>
</dbReference>
<dbReference type="CDD" id="cd09272">
    <property type="entry name" value="RNase_HI_RT_Ty1"/>
    <property type="match status" value="1"/>
</dbReference>
<evidence type="ECO:0000256" key="6">
    <source>
        <dbReference type="ARBA" id="ARBA00022908"/>
    </source>
</evidence>
<dbReference type="SUPFAM" id="SSF56672">
    <property type="entry name" value="DNA/RNA polymerases"/>
    <property type="match status" value="1"/>
</dbReference>
<name>A0A8J6L1M7_TENMO</name>
<evidence type="ECO:0000256" key="10">
    <source>
        <dbReference type="ARBA" id="ARBA00023268"/>
    </source>
</evidence>
<comment type="caution">
    <text evidence="14">The sequence shown here is derived from an EMBL/GenBank/DDBJ whole genome shotgun (WGS) entry which is preliminary data.</text>
</comment>
<feature type="compositionally biased region" description="Polar residues" evidence="11">
    <location>
        <begin position="1026"/>
        <end position="1051"/>
    </location>
</feature>
<dbReference type="PROSITE" id="PS50994">
    <property type="entry name" value="INTEGRASE"/>
    <property type="match status" value="1"/>
</dbReference>
<dbReference type="InterPro" id="IPR001584">
    <property type="entry name" value="Integrase_cat-core"/>
</dbReference>
<dbReference type="EMBL" id="JABDTM020028948">
    <property type="protein sequence ID" value="KAH0808254.1"/>
    <property type="molecule type" value="Genomic_DNA"/>
</dbReference>
<dbReference type="Pfam" id="PF25597">
    <property type="entry name" value="SH3_retrovirus"/>
    <property type="match status" value="1"/>
</dbReference>
<keyword evidence="7" id="KW-0695">RNA-directed DNA polymerase</keyword>
<dbReference type="GO" id="GO:0003887">
    <property type="term" value="F:DNA-directed DNA polymerase activity"/>
    <property type="evidence" value="ECO:0007669"/>
    <property type="project" value="UniProtKB-KW"/>
</dbReference>
<dbReference type="InterPro" id="IPR013103">
    <property type="entry name" value="RVT_2"/>
</dbReference>
<keyword evidence="8" id="KW-0239">DNA-directed DNA polymerase</keyword>
<dbReference type="GO" id="GO:0006310">
    <property type="term" value="P:DNA recombination"/>
    <property type="evidence" value="ECO:0007669"/>
    <property type="project" value="UniProtKB-KW"/>
</dbReference>
<feature type="region of interest" description="Disordered" evidence="11">
    <location>
        <begin position="1005"/>
        <end position="1092"/>
    </location>
</feature>
<keyword evidence="8" id="KW-0548">Nucleotidyltransferase</keyword>
<evidence type="ECO:0000256" key="2">
    <source>
        <dbReference type="ARBA" id="ARBA00022723"/>
    </source>
</evidence>
<evidence type="ECO:0000313" key="14">
    <source>
        <dbReference type="EMBL" id="KAH0808254.1"/>
    </source>
</evidence>
<dbReference type="InterPro" id="IPR036397">
    <property type="entry name" value="RNaseH_sf"/>
</dbReference>
<dbReference type="PANTHER" id="PTHR42648:SF11">
    <property type="entry name" value="TRANSPOSON TY4-P GAG-POL POLYPROTEIN"/>
    <property type="match status" value="1"/>
</dbReference>
<keyword evidence="6" id="KW-0229">DNA integration</keyword>
<dbReference type="Gene3D" id="3.30.420.10">
    <property type="entry name" value="Ribonuclease H-like superfamily/Ribonuclease H"/>
    <property type="match status" value="1"/>
</dbReference>
<reference evidence="14" key="1">
    <citation type="journal article" date="2020" name="J Insects Food Feed">
        <title>The yellow mealworm (Tenebrio molitor) genome: a resource for the emerging insects as food and feed industry.</title>
        <authorList>
            <person name="Eriksson T."/>
            <person name="Andere A."/>
            <person name="Kelstrup H."/>
            <person name="Emery V."/>
            <person name="Picard C."/>
        </authorList>
    </citation>
    <scope>NUCLEOTIDE SEQUENCE</scope>
    <source>
        <strain evidence="14">Stoneville</strain>
        <tissue evidence="14">Whole head</tissue>
    </source>
</reference>
<dbReference type="InterPro" id="IPR043502">
    <property type="entry name" value="DNA/RNA_pol_sf"/>
</dbReference>
<dbReference type="InterPro" id="IPR039537">
    <property type="entry name" value="Retrotran_Ty1/copia-like"/>
</dbReference>
<dbReference type="SUPFAM" id="SSF53098">
    <property type="entry name" value="Ribonuclease H-like"/>
    <property type="match status" value="1"/>
</dbReference>
<evidence type="ECO:0000256" key="5">
    <source>
        <dbReference type="ARBA" id="ARBA00022842"/>
    </source>
</evidence>
<protein>
    <recommendedName>
        <fullName evidence="12">Integrase catalytic domain-containing protein</fullName>
    </recommendedName>
</protein>
<evidence type="ECO:0000256" key="8">
    <source>
        <dbReference type="ARBA" id="ARBA00022932"/>
    </source>
</evidence>
<feature type="compositionally biased region" description="Basic and acidic residues" evidence="11">
    <location>
        <begin position="411"/>
        <end position="431"/>
    </location>
</feature>
<sequence length="1340" mass="152513">MTLNDVWLVPQISKNLFSVLAAQDRNDNSRFLSTVTECYLEVNGKTVLCGSRVKGGTLYKAAIEPVIPGKEERVSIAKASNSTLQLYHERWGHQDKQHVRQMLKSELGIDVKLVRDICEPCVFGKAHRLPFGTRVKTTKPGELFSTDVVGPFCESFSKKRFLVVFKDSYTKFRYGFVMKQKSDVKVVLKQFLAHAKTLGHNIQELLSDNGGEFDCEEVKRILSENGISQRLTAPYTPEQNGGSERENRTIVEMARTFKYSNSEVEFPDAIWAELVTSAIYILNRTGKSSKDGVSPYELWMGKKPRIKHLRIIGSSCYVHIPAERRRKMDKKAVKGFLVGYDGDERYRIYIPNDHKVILSRDIQFQERINDCISKIKLPMKDIENEDQVEEEDRPDEQKIDTEGKSAINSEDSQKLRKASRGDEEYETRSELGDIDEEEETSQQTSGRVLRDRSTLKKPKHLEDYTMIVEEFVNQVTEDPATFEDALRSENSAEWKKAMDREITSLKENQTWILTDLPPGAKAIPCKWVFRLKKNPDGSIDKYKGRLVVKGFSQRHGIDYSETFSPVAKMGTIRSILSIAASEKMHLIQFDVSTAFLYGELEETVFMRQPQGYEDGTSKCWNKRFGDFLQRHGFKASDADPCLYIRERGGQKLILVIYVDDGLLAATDQREMEIFIEELKSEFKIVSKKADYFLGLEIEHEEKFIKIHQKTYAKKILERFNFSECKPVSTPMLKGTEISTSENDNQAQKFPYRQAVGALMYLMLGTRPDLAYSVGFISRTLENPTREDVIRVKRVFRYIAGTLDLGIVYRSNVDEGFLDVYSDADFGGCTSTGRSTSGVIVRYAGGAISWMSQRQPVVATSTTEAEIIAANEGAKEAIWLSRLFRGIIQLKDVPIIQVDNSAAVRLAQNPEFHRRTKHISIKHFFIREKVTEGKLGVQQISTEHQMSSVNEQLVPPPKPRLSPLEFRNTDLVSRLLAATPPYLYNMSLLPNTYFFSEMLRSFVQAKSESNRTSTFQTRRTRKRPWSTLKNESLPKTATSPKLEQNNEWSLKNSYPEHKTPDSPLELTTAKILDGESDQKVKSNPYNNSLMERKPEVPLQEQVDPMFASLGQEANPSSLILPPPPPMWYPPLYPTTAPYGIDPLHFFIDLRVSGHIYDRKNQRDEPATATKPPEPEETRQKQASPKDTFKQSRHASAFSVPTPRLGRTAPMNLSHNEDYTDFNGQESKNIKFDVKSMGFEKTCNKIGTSYIMGNISSIYRSVSEESQNVKSEEVGESANDNETEEEKQKRVKDLRALIGLELVVDYMNHAKPQPRRPPDESFTDCESAGSPTLEVVAVHDEA</sequence>
<keyword evidence="2" id="KW-0479">Metal-binding</keyword>
<dbReference type="GO" id="GO:0015074">
    <property type="term" value="P:DNA integration"/>
    <property type="evidence" value="ECO:0007669"/>
    <property type="project" value="UniProtKB-KW"/>
</dbReference>
<keyword evidence="1" id="KW-0540">Nuclease</keyword>
<dbReference type="Proteomes" id="UP000719412">
    <property type="component" value="Unassembled WGS sequence"/>
</dbReference>
<evidence type="ECO:0000259" key="12">
    <source>
        <dbReference type="PROSITE" id="PS50994"/>
    </source>
</evidence>
<keyword evidence="8" id="KW-0808">Transferase</keyword>
<keyword evidence="9" id="KW-0233">DNA recombination</keyword>
<evidence type="ECO:0000256" key="3">
    <source>
        <dbReference type="ARBA" id="ARBA00022759"/>
    </source>
</evidence>
<dbReference type="InterPro" id="IPR012337">
    <property type="entry name" value="RNaseH-like_sf"/>
</dbReference>
<dbReference type="EMBL" id="JABDTM020028952">
    <property type="protein sequence ID" value="KAH0808248.1"/>
    <property type="molecule type" value="Genomic_DNA"/>
</dbReference>
<evidence type="ECO:0000256" key="1">
    <source>
        <dbReference type="ARBA" id="ARBA00022722"/>
    </source>
</evidence>
<feature type="region of interest" description="Disordered" evidence="11">
    <location>
        <begin position="382"/>
        <end position="453"/>
    </location>
</feature>
<dbReference type="GO" id="GO:0003964">
    <property type="term" value="F:RNA-directed DNA polymerase activity"/>
    <property type="evidence" value="ECO:0007669"/>
    <property type="project" value="UniProtKB-KW"/>
</dbReference>
<feature type="region of interest" description="Disordered" evidence="11">
    <location>
        <begin position="1156"/>
        <end position="1221"/>
    </location>
</feature>
<proteinExistence type="predicted"/>
<feature type="region of interest" description="Disordered" evidence="11">
    <location>
        <begin position="1267"/>
        <end position="1288"/>
    </location>
</feature>
<evidence type="ECO:0000313" key="15">
    <source>
        <dbReference type="Proteomes" id="UP000719412"/>
    </source>
</evidence>
<accession>A0A8J6L1M7</accession>
<feature type="domain" description="Integrase catalytic" evidence="12">
    <location>
        <begin position="136"/>
        <end position="303"/>
    </location>
</feature>
<evidence type="ECO:0000256" key="9">
    <source>
        <dbReference type="ARBA" id="ARBA00023172"/>
    </source>
</evidence>
<reference evidence="14" key="2">
    <citation type="submission" date="2021-08" db="EMBL/GenBank/DDBJ databases">
        <authorList>
            <person name="Eriksson T."/>
        </authorList>
    </citation>
    <scope>NUCLEOTIDE SEQUENCE</scope>
    <source>
        <strain evidence="14">Stoneville</strain>
        <tissue evidence="14">Whole head</tissue>
    </source>
</reference>
<dbReference type="GO" id="GO:0003676">
    <property type="term" value="F:nucleic acid binding"/>
    <property type="evidence" value="ECO:0007669"/>
    <property type="project" value="InterPro"/>
</dbReference>
<dbReference type="Pfam" id="PF07727">
    <property type="entry name" value="RVT_2"/>
    <property type="match status" value="1"/>
</dbReference>
<dbReference type="Pfam" id="PF00665">
    <property type="entry name" value="rve"/>
    <property type="match status" value="1"/>
</dbReference>
<feature type="region of interest" description="Disordered" evidence="11">
    <location>
        <begin position="1307"/>
        <end position="1340"/>
    </location>
</feature>
<keyword evidence="4" id="KW-0378">Hydrolase</keyword>
<feature type="compositionally biased region" description="Polar residues" evidence="11">
    <location>
        <begin position="1005"/>
        <end position="1016"/>
    </location>
</feature>
<evidence type="ECO:0000256" key="7">
    <source>
        <dbReference type="ARBA" id="ARBA00022918"/>
    </source>
</evidence>
<evidence type="ECO:0000256" key="11">
    <source>
        <dbReference type="SAM" id="MobiDB-lite"/>
    </source>
</evidence>
<dbReference type="GO" id="GO:0016787">
    <property type="term" value="F:hydrolase activity"/>
    <property type="evidence" value="ECO:0007669"/>
    <property type="project" value="UniProtKB-KW"/>
</dbReference>
<organism evidence="14 15">
    <name type="scientific">Tenebrio molitor</name>
    <name type="common">Yellow mealworm beetle</name>
    <dbReference type="NCBI Taxonomy" id="7067"/>
    <lineage>
        <taxon>Eukaryota</taxon>
        <taxon>Metazoa</taxon>
        <taxon>Ecdysozoa</taxon>
        <taxon>Arthropoda</taxon>
        <taxon>Hexapoda</taxon>
        <taxon>Insecta</taxon>
        <taxon>Pterygota</taxon>
        <taxon>Neoptera</taxon>
        <taxon>Endopterygota</taxon>
        <taxon>Coleoptera</taxon>
        <taxon>Polyphaga</taxon>
        <taxon>Cucujiformia</taxon>
        <taxon>Tenebrionidae</taxon>
        <taxon>Tenebrio</taxon>
    </lineage>
</organism>
<evidence type="ECO:0000313" key="13">
    <source>
        <dbReference type="EMBL" id="KAH0808248.1"/>
    </source>
</evidence>
<keyword evidence="5" id="KW-0460">Magnesium</keyword>
<dbReference type="GO" id="GO:0004519">
    <property type="term" value="F:endonuclease activity"/>
    <property type="evidence" value="ECO:0007669"/>
    <property type="project" value="UniProtKB-KW"/>
</dbReference>
<dbReference type="GO" id="GO:0046872">
    <property type="term" value="F:metal ion binding"/>
    <property type="evidence" value="ECO:0007669"/>
    <property type="project" value="UniProtKB-KW"/>
</dbReference>
<dbReference type="GO" id="GO:0042575">
    <property type="term" value="C:DNA polymerase complex"/>
    <property type="evidence" value="ECO:0007669"/>
    <property type="project" value="UniProtKB-ARBA"/>
</dbReference>
<dbReference type="PANTHER" id="PTHR42648">
    <property type="entry name" value="TRANSPOSASE, PUTATIVE-RELATED"/>
    <property type="match status" value="1"/>
</dbReference>
<keyword evidence="15" id="KW-1185">Reference proteome</keyword>
<keyword evidence="3" id="KW-0255">Endonuclease</keyword>
<feature type="compositionally biased region" description="Acidic residues" evidence="11">
    <location>
        <begin position="383"/>
        <end position="394"/>
    </location>
</feature>
<evidence type="ECO:0000256" key="4">
    <source>
        <dbReference type="ARBA" id="ARBA00022801"/>
    </source>
</evidence>
<gene>
    <name evidence="14" type="ORF">GEV33_014537</name>
    <name evidence="13" type="ORF">GEV33_014543</name>
</gene>
<keyword evidence="10" id="KW-0511">Multifunctional enzyme</keyword>